<feature type="transmembrane region" description="Helical" evidence="1">
    <location>
        <begin position="20"/>
        <end position="39"/>
    </location>
</feature>
<accession>A0ABR2W0C8</accession>
<evidence type="ECO:0000313" key="3">
    <source>
        <dbReference type="Proteomes" id="UP001479436"/>
    </source>
</evidence>
<keyword evidence="1" id="KW-0812">Transmembrane</keyword>
<proteinExistence type="predicted"/>
<feature type="transmembrane region" description="Helical" evidence="1">
    <location>
        <begin position="51"/>
        <end position="69"/>
    </location>
</feature>
<protein>
    <submittedName>
        <fullName evidence="2">Uncharacterized protein</fullName>
    </submittedName>
</protein>
<organism evidence="2 3">
    <name type="scientific">Basidiobolus ranarum</name>
    <dbReference type="NCBI Taxonomy" id="34480"/>
    <lineage>
        <taxon>Eukaryota</taxon>
        <taxon>Fungi</taxon>
        <taxon>Fungi incertae sedis</taxon>
        <taxon>Zoopagomycota</taxon>
        <taxon>Entomophthoromycotina</taxon>
        <taxon>Basidiobolomycetes</taxon>
        <taxon>Basidiobolales</taxon>
        <taxon>Basidiobolaceae</taxon>
        <taxon>Basidiobolus</taxon>
    </lineage>
</organism>
<reference evidence="2 3" key="1">
    <citation type="submission" date="2023-04" db="EMBL/GenBank/DDBJ databases">
        <title>Genome of Basidiobolus ranarum AG-B5.</title>
        <authorList>
            <person name="Stajich J.E."/>
            <person name="Carter-House D."/>
            <person name="Gryganskyi A."/>
        </authorList>
    </citation>
    <scope>NUCLEOTIDE SEQUENCE [LARGE SCALE GENOMIC DNA]</scope>
    <source>
        <strain evidence="2 3">AG-B5</strain>
    </source>
</reference>
<name>A0ABR2W0C8_9FUNG</name>
<evidence type="ECO:0000256" key="1">
    <source>
        <dbReference type="SAM" id="Phobius"/>
    </source>
</evidence>
<keyword evidence="1" id="KW-0472">Membrane</keyword>
<sequence>MGDSIPLLSQHPSLHHDVDLIIASISLPIAISNIHYGIVTVIHNKHAIYKLNLLAAVLLLVNSVVQMVGTLPSNIPCMARYLVYAVSSYISLVSLDTILYLKAKSVRPKARLITTVYILFRLLHLGIWVKLIYGVNLIYVGPGTHSCTSIAKFYDMLILIGLETTIIIYLTITFLKIIYSQYKEAPRAIYSLLLKDGLIFSLSICVFYFFITILKFAKIMAHTDLFSIEWVVSSKLMTEQVWRSHMWRSERQNLEETTVMEDFEHNNGAVAIDFDEVSSAK</sequence>
<feature type="transmembrane region" description="Helical" evidence="1">
    <location>
        <begin position="153"/>
        <end position="178"/>
    </location>
</feature>
<dbReference type="Proteomes" id="UP001479436">
    <property type="component" value="Unassembled WGS sequence"/>
</dbReference>
<feature type="transmembrane region" description="Helical" evidence="1">
    <location>
        <begin position="81"/>
        <end position="101"/>
    </location>
</feature>
<evidence type="ECO:0000313" key="2">
    <source>
        <dbReference type="EMBL" id="KAK9711803.1"/>
    </source>
</evidence>
<gene>
    <name evidence="2" type="ORF">K7432_007572</name>
</gene>
<comment type="caution">
    <text evidence="2">The sequence shown here is derived from an EMBL/GenBank/DDBJ whole genome shotgun (WGS) entry which is preliminary data.</text>
</comment>
<feature type="transmembrane region" description="Helical" evidence="1">
    <location>
        <begin position="113"/>
        <end position="133"/>
    </location>
</feature>
<keyword evidence="1" id="KW-1133">Transmembrane helix</keyword>
<dbReference type="EMBL" id="JASJQH010007255">
    <property type="protein sequence ID" value="KAK9711803.1"/>
    <property type="molecule type" value="Genomic_DNA"/>
</dbReference>
<feature type="transmembrane region" description="Helical" evidence="1">
    <location>
        <begin position="198"/>
        <end position="217"/>
    </location>
</feature>
<keyword evidence="3" id="KW-1185">Reference proteome</keyword>